<organism evidence="2">
    <name type="scientific">Pedococcus sp. KACC 23699</name>
    <dbReference type="NCBI Taxonomy" id="3149228"/>
    <lineage>
        <taxon>Bacteria</taxon>
        <taxon>Bacillati</taxon>
        <taxon>Actinomycetota</taxon>
        <taxon>Actinomycetes</taxon>
        <taxon>Micrococcales</taxon>
        <taxon>Intrasporangiaceae</taxon>
        <taxon>Pedococcus</taxon>
    </lineage>
</organism>
<protein>
    <submittedName>
        <fullName evidence="2">DUF1622 domain-containing protein</fullName>
    </submittedName>
</protein>
<reference evidence="2" key="1">
    <citation type="submission" date="2024-05" db="EMBL/GenBank/DDBJ databases">
        <authorList>
            <person name="Kim S."/>
            <person name="Heo J."/>
            <person name="Choi H."/>
            <person name="Choi Y."/>
            <person name="Kwon S.-W."/>
            <person name="Kim Y."/>
        </authorList>
    </citation>
    <scope>NUCLEOTIDE SEQUENCE</scope>
    <source>
        <strain evidence="2">KACC 23699</strain>
    </source>
</reference>
<gene>
    <name evidence="2" type="ORF">ABEG17_16540</name>
</gene>
<keyword evidence="1" id="KW-1133">Transmembrane helix</keyword>
<dbReference type="InterPro" id="IPR012427">
    <property type="entry name" value="DUF1622"/>
</dbReference>
<keyword evidence="1" id="KW-0812">Transmembrane</keyword>
<evidence type="ECO:0000256" key="1">
    <source>
        <dbReference type="SAM" id="Phobius"/>
    </source>
</evidence>
<feature type="transmembrane region" description="Helical" evidence="1">
    <location>
        <begin position="16"/>
        <end position="34"/>
    </location>
</feature>
<sequence>MDFTEAVELAGKGMDTAGVVVLVIGAVVAVVRAGRSARRQMPGTYRQFRQQMGRTILLGLELLVAADIIRTVAVTPTLSSVLVLGLIVLIRTFLSFSLELEITGRWPWQQNPTGPPAGMTTS</sequence>
<keyword evidence="1" id="KW-0472">Membrane</keyword>
<dbReference type="PANTHER" id="PTHR38468:SF1">
    <property type="entry name" value="SLL0939 PROTEIN"/>
    <property type="match status" value="1"/>
</dbReference>
<name>A0AAU7JSE1_9MICO</name>
<evidence type="ECO:0000313" key="2">
    <source>
        <dbReference type="EMBL" id="XBO43152.1"/>
    </source>
</evidence>
<accession>A0AAU7JSE1</accession>
<proteinExistence type="predicted"/>
<feature type="transmembrane region" description="Helical" evidence="1">
    <location>
        <begin position="79"/>
        <end position="98"/>
    </location>
</feature>
<feature type="transmembrane region" description="Helical" evidence="1">
    <location>
        <begin position="55"/>
        <end position="73"/>
    </location>
</feature>
<dbReference type="Pfam" id="PF07784">
    <property type="entry name" value="DUF1622"/>
    <property type="match status" value="1"/>
</dbReference>
<dbReference type="AlphaFoldDB" id="A0AAU7JSE1"/>
<dbReference type="PANTHER" id="PTHR38468">
    <property type="entry name" value="SLL0939 PROTEIN"/>
    <property type="match status" value="1"/>
</dbReference>
<dbReference type="RefSeq" id="WP_406830581.1">
    <property type="nucleotide sequence ID" value="NZ_CP157483.1"/>
</dbReference>
<dbReference type="EMBL" id="CP157483">
    <property type="protein sequence ID" value="XBO43152.1"/>
    <property type="molecule type" value="Genomic_DNA"/>
</dbReference>